<accession>A0A139A3R6</accession>
<name>A0A139A3R6_GONPJ</name>
<dbReference type="SUPFAM" id="SSF81383">
    <property type="entry name" value="F-box domain"/>
    <property type="match status" value="1"/>
</dbReference>
<dbReference type="InterPro" id="IPR036047">
    <property type="entry name" value="F-box-like_dom_sf"/>
</dbReference>
<sequence>MDMPPQQQAPVLFPALPSELQTHILIFLPPEALARIHQVNTTGRDLLKDPAFRARWLVAHYTRTGALYWGLKKHRPLLRLRSPDTGESVIDALVIQGVRVTRYLVQEVGLWLFNMDNHYRYSQIESLTGERPNNADENPPSAFPTLADQGLYEHLLKHALIQYSHKPDGIRFAHSDLYIARSLVSAEDDEDLPQQVGVDNSWFGRTKVLVASNLARLTELLDDYDFLPAPPIFLHRYQNDEEALHQLVVDTMAGLAVGAPDLLGRVLPPLRTILSFAEPDLRLSSAIAALYERVMEKSGPTPETPAQFAEVLIHPDFPRSLVFPREAVQRYLEQHDMFYLNQLRDIAARLPEPEDPEFVKEVDEFLKSESEEGGLELPRQRTGKADVFLEVVAKKLFREKWERKVADSQTEDGTTTTLVVTHPEEVGKQAKSASLGSDDVQLMTNVVEAMWPEFYRAKVGPPSLMPSLWIPRSLT</sequence>
<gene>
    <name evidence="2" type="ORF">M427DRAFT_439109</name>
</gene>
<evidence type="ECO:0000313" key="3">
    <source>
        <dbReference type="Proteomes" id="UP000070544"/>
    </source>
</evidence>
<protein>
    <recommendedName>
        <fullName evidence="1">F-box domain-containing protein</fullName>
    </recommendedName>
</protein>
<dbReference type="InterPro" id="IPR001810">
    <property type="entry name" value="F-box_dom"/>
</dbReference>
<evidence type="ECO:0000313" key="2">
    <source>
        <dbReference type="EMBL" id="KXS11354.1"/>
    </source>
</evidence>
<organism evidence="2 3">
    <name type="scientific">Gonapodya prolifera (strain JEL478)</name>
    <name type="common">Monoblepharis prolifera</name>
    <dbReference type="NCBI Taxonomy" id="1344416"/>
    <lineage>
        <taxon>Eukaryota</taxon>
        <taxon>Fungi</taxon>
        <taxon>Fungi incertae sedis</taxon>
        <taxon>Chytridiomycota</taxon>
        <taxon>Chytridiomycota incertae sedis</taxon>
        <taxon>Monoblepharidomycetes</taxon>
        <taxon>Monoblepharidales</taxon>
        <taxon>Gonapodyaceae</taxon>
        <taxon>Gonapodya</taxon>
    </lineage>
</organism>
<dbReference type="EMBL" id="KQ965803">
    <property type="protein sequence ID" value="KXS11354.1"/>
    <property type="molecule type" value="Genomic_DNA"/>
</dbReference>
<reference evidence="2 3" key="1">
    <citation type="journal article" date="2015" name="Genome Biol. Evol.">
        <title>Phylogenomic analyses indicate that early fungi evolved digesting cell walls of algal ancestors of land plants.</title>
        <authorList>
            <person name="Chang Y."/>
            <person name="Wang S."/>
            <person name="Sekimoto S."/>
            <person name="Aerts A.L."/>
            <person name="Choi C."/>
            <person name="Clum A."/>
            <person name="LaButti K.M."/>
            <person name="Lindquist E.A."/>
            <person name="Yee Ngan C."/>
            <person name="Ohm R.A."/>
            <person name="Salamov A.A."/>
            <person name="Grigoriev I.V."/>
            <person name="Spatafora J.W."/>
            <person name="Berbee M.L."/>
        </authorList>
    </citation>
    <scope>NUCLEOTIDE SEQUENCE [LARGE SCALE GENOMIC DNA]</scope>
    <source>
        <strain evidence="2 3">JEL478</strain>
    </source>
</reference>
<dbReference type="Proteomes" id="UP000070544">
    <property type="component" value="Unassembled WGS sequence"/>
</dbReference>
<proteinExistence type="predicted"/>
<evidence type="ECO:0000259" key="1">
    <source>
        <dbReference type="PROSITE" id="PS50181"/>
    </source>
</evidence>
<keyword evidence="3" id="KW-1185">Reference proteome</keyword>
<dbReference type="PROSITE" id="PS50181">
    <property type="entry name" value="FBOX"/>
    <property type="match status" value="1"/>
</dbReference>
<dbReference type="AlphaFoldDB" id="A0A139A3R6"/>
<feature type="domain" description="F-box" evidence="1">
    <location>
        <begin position="10"/>
        <end position="59"/>
    </location>
</feature>